<evidence type="ECO:0000313" key="2">
    <source>
        <dbReference type="EMBL" id="MCW3786840.1"/>
    </source>
</evidence>
<dbReference type="Pfam" id="PF12728">
    <property type="entry name" value="HTH_17"/>
    <property type="match status" value="1"/>
</dbReference>
<sequence>MTSQIQFISISPEQLQDAIIKGVKTQLEELKKDFQPKEPTEWLTRNDLKQLLKVDLSTIHNWCKKGKLKSYGIGSRVYFKRSEIEEMLTPLNS</sequence>
<name>A0AAE3SEW8_9BACT</name>
<accession>A0AAE3SEW8</accession>
<dbReference type="RefSeq" id="WP_301190405.1">
    <property type="nucleotide sequence ID" value="NZ_JAPDPJ010000019.1"/>
</dbReference>
<dbReference type="EMBL" id="JAPDPJ010000019">
    <property type="protein sequence ID" value="MCW3786840.1"/>
    <property type="molecule type" value="Genomic_DNA"/>
</dbReference>
<dbReference type="InterPro" id="IPR009061">
    <property type="entry name" value="DNA-bd_dom_put_sf"/>
</dbReference>
<evidence type="ECO:0000259" key="1">
    <source>
        <dbReference type="Pfam" id="PF12728"/>
    </source>
</evidence>
<protein>
    <submittedName>
        <fullName evidence="2">Helix-turn-helix domain-containing protein</fullName>
    </submittedName>
</protein>
<feature type="domain" description="Helix-turn-helix" evidence="1">
    <location>
        <begin position="42"/>
        <end position="88"/>
    </location>
</feature>
<dbReference type="AlphaFoldDB" id="A0AAE3SEW8"/>
<dbReference type="InterPro" id="IPR041657">
    <property type="entry name" value="HTH_17"/>
</dbReference>
<keyword evidence="3" id="KW-1185">Reference proteome</keyword>
<comment type="caution">
    <text evidence="2">The sequence shown here is derived from an EMBL/GenBank/DDBJ whole genome shotgun (WGS) entry which is preliminary data.</text>
</comment>
<reference evidence="2" key="1">
    <citation type="submission" date="2022-10" db="EMBL/GenBank/DDBJ databases">
        <authorList>
            <person name="Yu W.X."/>
        </authorList>
    </citation>
    <scope>NUCLEOTIDE SEQUENCE</scope>
    <source>
        <strain evidence="2">AAT</strain>
    </source>
</reference>
<organism evidence="2 3">
    <name type="scientific">Plebeiibacterium sediminum</name>
    <dbReference type="NCBI Taxonomy" id="2992112"/>
    <lineage>
        <taxon>Bacteria</taxon>
        <taxon>Pseudomonadati</taxon>
        <taxon>Bacteroidota</taxon>
        <taxon>Bacteroidia</taxon>
        <taxon>Marinilabiliales</taxon>
        <taxon>Marinilabiliaceae</taxon>
        <taxon>Plebeiibacterium</taxon>
    </lineage>
</organism>
<dbReference type="Proteomes" id="UP001209229">
    <property type="component" value="Unassembled WGS sequence"/>
</dbReference>
<evidence type="ECO:0000313" key="3">
    <source>
        <dbReference type="Proteomes" id="UP001209229"/>
    </source>
</evidence>
<dbReference type="SUPFAM" id="SSF46955">
    <property type="entry name" value="Putative DNA-binding domain"/>
    <property type="match status" value="1"/>
</dbReference>
<proteinExistence type="predicted"/>
<gene>
    <name evidence="2" type="ORF">OM075_10205</name>
</gene>